<reference evidence="1" key="1">
    <citation type="submission" date="2018-05" db="EMBL/GenBank/DDBJ databases">
        <authorList>
            <person name="Lanie J.A."/>
            <person name="Ng W.-L."/>
            <person name="Kazmierczak K.M."/>
            <person name="Andrzejewski T.M."/>
            <person name="Davidsen T.M."/>
            <person name="Wayne K.J."/>
            <person name="Tettelin H."/>
            <person name="Glass J.I."/>
            <person name="Rusch D."/>
            <person name="Podicherti R."/>
            <person name="Tsui H.-C.T."/>
            <person name="Winkler M.E."/>
        </authorList>
    </citation>
    <scope>NUCLEOTIDE SEQUENCE</scope>
</reference>
<proteinExistence type="predicted"/>
<gene>
    <name evidence="1" type="ORF">METZ01_LOCUS325374</name>
</gene>
<dbReference type="EMBL" id="UINC01107274">
    <property type="protein sequence ID" value="SVC72520.1"/>
    <property type="molecule type" value="Genomic_DNA"/>
</dbReference>
<accession>A0A382PIB2</accession>
<evidence type="ECO:0000313" key="1">
    <source>
        <dbReference type="EMBL" id="SVC72520.1"/>
    </source>
</evidence>
<dbReference type="AlphaFoldDB" id="A0A382PIB2"/>
<organism evidence="1">
    <name type="scientific">marine metagenome</name>
    <dbReference type="NCBI Taxonomy" id="408172"/>
    <lineage>
        <taxon>unclassified sequences</taxon>
        <taxon>metagenomes</taxon>
        <taxon>ecological metagenomes</taxon>
    </lineage>
</organism>
<protein>
    <submittedName>
        <fullName evidence="1">Uncharacterized protein</fullName>
    </submittedName>
</protein>
<sequence>MDHAVTKECIVPLGTGFMQEIGQGLYDDPLGDTVRNICDEDDKKRFDCGADKCGTLKAKALVSEKRS</sequence>
<name>A0A382PIB2_9ZZZZ</name>